<dbReference type="Gene3D" id="1.10.1520.10">
    <property type="entry name" value="Ribonuclease III domain"/>
    <property type="match status" value="1"/>
</dbReference>
<evidence type="ECO:0000313" key="4">
    <source>
        <dbReference type="Proteomes" id="UP000265703"/>
    </source>
</evidence>
<dbReference type="Proteomes" id="UP000265703">
    <property type="component" value="Unassembled WGS sequence"/>
</dbReference>
<gene>
    <name evidence="3" type="ORF">C1645_740928</name>
</gene>
<dbReference type="PROSITE" id="PS50142">
    <property type="entry name" value="RNASE_3_2"/>
    <property type="match status" value="1"/>
</dbReference>
<keyword evidence="4" id="KW-1185">Reference proteome</keyword>
<accession>A0A397SL06</accession>
<feature type="domain" description="RNase III" evidence="2">
    <location>
        <begin position="412"/>
        <end position="496"/>
    </location>
</feature>
<sequence length="549" mass="61836">MSTVQKSRPVIIIDDDENIVETEIGQSKNIKFEKPNEKNLIRNLENEAEQSNAQKTDPVNSGSNLQVESSSFFTRTFTAMLGTFYGMTPKDVDELMKSENCLMSEFQNSIETLSKLFKDSSSKEIPADKKDSVNTSRIPLNVSLGISANEEIPGSNFINIPINNMDPQKSDAPINKSIPVVTSINKEMPVNLQRDNVLIGTSVNSTQKPENSRNENLSSETSSGIKIGDNWELPIIVLDSDDDDYENEVIEIDSDEEEIQEFKKMMSLDDFECIEIGKDEFDVVVNAKKEDNEIVEDSETDDETIAPCPEGNLFRKRRRKVRVRAKSARQKISDTSSVDLNSLNGAPNLSVTSVTSNLSVSINLNRASNLGGVSTSGSDPTKWRKDLPQFPHITDHVLRTWATGFLCYRKEWERLEYLGDKVLMFCVLRFATAKYLQFYTPSDIKIVTTFMVSNKLLAAYSLTLGLDKQNQMRGDLTKKVADAFEAYIGAYYLSDGEEATTRYLDQLMSPLFELILQRRQTGRNAGKVMNVIAEYFNMNFLTRMAKLSK</sequence>
<dbReference type="SUPFAM" id="SSF69065">
    <property type="entry name" value="RNase III domain-like"/>
    <property type="match status" value="1"/>
</dbReference>
<reference evidence="3 4" key="1">
    <citation type="submission" date="2018-06" db="EMBL/GenBank/DDBJ databases">
        <title>Comparative genomics reveals the genomic features of Rhizophagus irregularis, R. cerebriforme, R. diaphanum and Gigaspora rosea, and their symbiotic lifestyle signature.</title>
        <authorList>
            <person name="Morin E."/>
            <person name="San Clemente H."/>
            <person name="Chen E.C.H."/>
            <person name="De La Providencia I."/>
            <person name="Hainaut M."/>
            <person name="Kuo A."/>
            <person name="Kohler A."/>
            <person name="Murat C."/>
            <person name="Tang N."/>
            <person name="Roy S."/>
            <person name="Loubradou J."/>
            <person name="Henrissat B."/>
            <person name="Grigoriev I.V."/>
            <person name="Corradi N."/>
            <person name="Roux C."/>
            <person name="Martin F.M."/>
        </authorList>
    </citation>
    <scope>NUCLEOTIDE SEQUENCE [LARGE SCALE GENOMIC DNA]</scope>
    <source>
        <strain evidence="3 4">DAOM 227022</strain>
    </source>
</reference>
<dbReference type="Pfam" id="PF00636">
    <property type="entry name" value="Ribonuclease_3"/>
    <property type="match status" value="1"/>
</dbReference>
<dbReference type="InterPro" id="IPR036389">
    <property type="entry name" value="RNase_III_sf"/>
</dbReference>
<evidence type="ECO:0000259" key="2">
    <source>
        <dbReference type="PROSITE" id="PS50142"/>
    </source>
</evidence>
<proteinExistence type="predicted"/>
<dbReference type="OrthoDB" id="2387250at2759"/>
<organism evidence="3 4">
    <name type="scientific">Glomus cerebriforme</name>
    <dbReference type="NCBI Taxonomy" id="658196"/>
    <lineage>
        <taxon>Eukaryota</taxon>
        <taxon>Fungi</taxon>
        <taxon>Fungi incertae sedis</taxon>
        <taxon>Mucoromycota</taxon>
        <taxon>Glomeromycotina</taxon>
        <taxon>Glomeromycetes</taxon>
        <taxon>Glomerales</taxon>
        <taxon>Glomeraceae</taxon>
        <taxon>Glomus</taxon>
    </lineage>
</organism>
<dbReference type="EMBL" id="QKYT01000369">
    <property type="protein sequence ID" value="RIA86332.1"/>
    <property type="molecule type" value="Genomic_DNA"/>
</dbReference>
<dbReference type="GO" id="GO:0004525">
    <property type="term" value="F:ribonuclease III activity"/>
    <property type="evidence" value="ECO:0007669"/>
    <property type="project" value="InterPro"/>
</dbReference>
<comment type="caution">
    <text evidence="3">The sequence shown here is derived from an EMBL/GenBank/DDBJ whole genome shotgun (WGS) entry which is preliminary data.</text>
</comment>
<feature type="region of interest" description="Disordered" evidence="1">
    <location>
        <begin position="203"/>
        <end position="223"/>
    </location>
</feature>
<evidence type="ECO:0000313" key="3">
    <source>
        <dbReference type="EMBL" id="RIA86332.1"/>
    </source>
</evidence>
<protein>
    <recommendedName>
        <fullName evidence="2">RNase III domain-containing protein</fullName>
    </recommendedName>
</protein>
<dbReference type="SMART" id="SM00535">
    <property type="entry name" value="RIBOc"/>
    <property type="match status" value="1"/>
</dbReference>
<dbReference type="InterPro" id="IPR000999">
    <property type="entry name" value="RNase_III_dom"/>
</dbReference>
<dbReference type="GO" id="GO:0006396">
    <property type="term" value="P:RNA processing"/>
    <property type="evidence" value="ECO:0007669"/>
    <property type="project" value="InterPro"/>
</dbReference>
<name>A0A397SL06_9GLOM</name>
<dbReference type="AlphaFoldDB" id="A0A397SL06"/>
<dbReference type="CDD" id="cd00593">
    <property type="entry name" value="RIBOc"/>
    <property type="match status" value="1"/>
</dbReference>
<evidence type="ECO:0000256" key="1">
    <source>
        <dbReference type="SAM" id="MobiDB-lite"/>
    </source>
</evidence>